<name>A0A1D7QM44_9SPHI</name>
<evidence type="ECO:0000313" key="3">
    <source>
        <dbReference type="Proteomes" id="UP000094313"/>
    </source>
</evidence>
<dbReference type="RefSeq" id="WP_069381402.1">
    <property type="nucleotide sequence ID" value="NZ_CP017141.1"/>
</dbReference>
<sequence>MEFKYIAIAICLILTILFFVKEWRRPNRARLGWRLAATGIAMICFALFIIPITYKVQKPERLNEINLLSPGVSKAQVDGLKGRTVTSDRQLYQSLKIPGLTLITDLPYFLQSEPGINHLNIYGYGLSKDQLQELKDYQLDFYPAAGPKGLISASWNSRLKNTEQLSLQGTYQHVGKLPVKLLLQGLGTPLDSLIISTEGENTFSLKARPRQSGKAVYHLIVMQDQDTLSKEPLALEVKDAKPLRVLMLAAHPDFEYKFLKEWFFEKQYPVILRSRISKDKYSTDFLNSERTNVNRIDKGLLNKTDLLIIDEEEMSMLSGSELGAINTAVDLGLGLLVRISMQKPGTAISKYFNRYESPALKNKSLTVGFSEEKHFFNPLPFEQTLLIRSGSEDQPLVVEKTGRVLVNTRISGMGKLTGSVIPATYHWLLNGQDTDYADFWSEVLTQTARKAALEESWYMEPAIPAPRQKLTVTVEQALVEKVPVIAINGGKLSPLQNIELPFQWQATAWATDRGWNALQLNGKTEYFYVYGNEDWEGQRNTIKLKNTSAFVNAQKLNTKSLETSILVNKQISLWWVFIPFLLAVTFLWCETKML</sequence>
<gene>
    <name evidence="2" type="ORF">BFS30_22805</name>
</gene>
<feature type="transmembrane region" description="Helical" evidence="1">
    <location>
        <begin position="35"/>
        <end position="54"/>
    </location>
</feature>
<feature type="transmembrane region" description="Helical" evidence="1">
    <location>
        <begin position="571"/>
        <end position="589"/>
    </location>
</feature>
<dbReference type="OrthoDB" id="980086at2"/>
<feature type="transmembrane region" description="Helical" evidence="1">
    <location>
        <begin position="6"/>
        <end position="23"/>
    </location>
</feature>
<keyword evidence="3" id="KW-1185">Reference proteome</keyword>
<keyword evidence="1" id="KW-0472">Membrane</keyword>
<dbReference type="KEGG" id="psty:BFS30_22805"/>
<dbReference type="AlphaFoldDB" id="A0A1D7QM44"/>
<keyword evidence="1" id="KW-0812">Transmembrane</keyword>
<reference evidence="2 3" key="1">
    <citation type="submission" date="2016-08" db="EMBL/GenBank/DDBJ databases">
        <authorList>
            <person name="Seilhamer J.J."/>
        </authorList>
    </citation>
    <scope>NUCLEOTIDE SEQUENCE [LARGE SCALE GENOMIC DNA]</scope>
    <source>
        <strain evidence="2 3">DX4</strain>
    </source>
</reference>
<evidence type="ECO:0000256" key="1">
    <source>
        <dbReference type="SAM" id="Phobius"/>
    </source>
</evidence>
<protein>
    <submittedName>
        <fullName evidence="2">Uncharacterized protein</fullName>
    </submittedName>
</protein>
<accession>A0A1D7QM44</accession>
<dbReference type="Proteomes" id="UP000094313">
    <property type="component" value="Chromosome"/>
</dbReference>
<proteinExistence type="predicted"/>
<keyword evidence="1" id="KW-1133">Transmembrane helix</keyword>
<evidence type="ECO:0000313" key="2">
    <source>
        <dbReference type="EMBL" id="AOM79740.1"/>
    </source>
</evidence>
<organism evidence="2 3">
    <name type="scientific">Pedobacter steynii</name>
    <dbReference type="NCBI Taxonomy" id="430522"/>
    <lineage>
        <taxon>Bacteria</taxon>
        <taxon>Pseudomonadati</taxon>
        <taxon>Bacteroidota</taxon>
        <taxon>Sphingobacteriia</taxon>
        <taxon>Sphingobacteriales</taxon>
        <taxon>Sphingobacteriaceae</taxon>
        <taxon>Pedobacter</taxon>
    </lineage>
</organism>
<dbReference type="EMBL" id="CP017141">
    <property type="protein sequence ID" value="AOM79740.1"/>
    <property type="molecule type" value="Genomic_DNA"/>
</dbReference>